<dbReference type="STRING" id="147828.A0A4S2LX61"/>
<dbReference type="GO" id="GO:0005737">
    <property type="term" value="C:cytoplasm"/>
    <property type="evidence" value="ECO:0007669"/>
    <property type="project" value="UniProtKB-SubCell"/>
</dbReference>
<dbReference type="Pfam" id="PF00388">
    <property type="entry name" value="PI-PLC-X"/>
    <property type="match status" value="1"/>
</dbReference>
<organism evidence="8 9">
    <name type="scientific">Opisthorchis felineus</name>
    <dbReference type="NCBI Taxonomy" id="147828"/>
    <lineage>
        <taxon>Eukaryota</taxon>
        <taxon>Metazoa</taxon>
        <taxon>Spiralia</taxon>
        <taxon>Lophotrochozoa</taxon>
        <taxon>Platyhelminthes</taxon>
        <taxon>Trematoda</taxon>
        <taxon>Digenea</taxon>
        <taxon>Opisthorchiida</taxon>
        <taxon>Opisthorchiata</taxon>
        <taxon>Opisthorchiidae</taxon>
        <taxon>Opisthorchis</taxon>
    </lineage>
</organism>
<dbReference type="InterPro" id="IPR035892">
    <property type="entry name" value="C2_domain_sf"/>
</dbReference>
<dbReference type="Pfam" id="PF00387">
    <property type="entry name" value="PI-PLC-Y"/>
    <property type="match status" value="1"/>
</dbReference>
<dbReference type="Gene3D" id="2.60.40.150">
    <property type="entry name" value="C2 domain"/>
    <property type="match status" value="1"/>
</dbReference>
<evidence type="ECO:0000313" key="9">
    <source>
        <dbReference type="Proteomes" id="UP000308267"/>
    </source>
</evidence>
<dbReference type="GO" id="GO:0051209">
    <property type="term" value="P:release of sequestered calcium ion into cytosol"/>
    <property type="evidence" value="ECO:0007669"/>
    <property type="project" value="TreeGrafter"/>
</dbReference>
<dbReference type="InterPro" id="IPR000909">
    <property type="entry name" value="PLipase_C_PInositol-sp_X_dom"/>
</dbReference>
<gene>
    <name evidence="8" type="ORF">CRM22_005620</name>
</gene>
<dbReference type="PROSITE" id="PS50008">
    <property type="entry name" value="PIPLC_Y_DOMAIN"/>
    <property type="match status" value="1"/>
</dbReference>
<dbReference type="InterPro" id="IPR001192">
    <property type="entry name" value="PI-PLC_fam"/>
</dbReference>
<dbReference type="FunFam" id="1.10.238.10:FF:000005">
    <property type="entry name" value="Phosphoinositide phospholipase C"/>
    <property type="match status" value="1"/>
</dbReference>
<dbReference type="PANTHER" id="PTHR10336:SF196">
    <property type="entry name" value="PHOSPHOINOSITIDE PHOSPHOLIPASE C"/>
    <property type="match status" value="1"/>
</dbReference>
<feature type="compositionally biased region" description="Basic and acidic residues" evidence="5">
    <location>
        <begin position="1261"/>
        <end position="1272"/>
    </location>
</feature>
<dbReference type="PROSITE" id="PS50004">
    <property type="entry name" value="C2"/>
    <property type="match status" value="1"/>
</dbReference>
<feature type="domain" description="C2" evidence="6">
    <location>
        <begin position="826"/>
        <end position="956"/>
    </location>
</feature>
<feature type="compositionally biased region" description="Polar residues" evidence="5">
    <location>
        <begin position="1433"/>
        <end position="1445"/>
    </location>
</feature>
<evidence type="ECO:0000313" key="8">
    <source>
        <dbReference type="EMBL" id="TGZ65918.1"/>
    </source>
</evidence>
<dbReference type="GO" id="GO:0007214">
    <property type="term" value="P:gamma-aminobutyric acid signaling pathway"/>
    <property type="evidence" value="ECO:0007669"/>
    <property type="project" value="TreeGrafter"/>
</dbReference>
<dbReference type="GO" id="GO:0048015">
    <property type="term" value="P:phosphatidylinositol-mediated signaling"/>
    <property type="evidence" value="ECO:0007669"/>
    <property type="project" value="TreeGrafter"/>
</dbReference>
<feature type="region of interest" description="Disordered" evidence="5">
    <location>
        <begin position="1500"/>
        <end position="1525"/>
    </location>
</feature>
<dbReference type="Gene3D" id="3.20.20.190">
    <property type="entry name" value="Phosphatidylinositol (PI) phosphodiesterase"/>
    <property type="match status" value="1"/>
</dbReference>
<dbReference type="GO" id="GO:0016042">
    <property type="term" value="P:lipid catabolic process"/>
    <property type="evidence" value="ECO:0007669"/>
    <property type="project" value="UniProtKB-KW"/>
</dbReference>
<keyword evidence="3" id="KW-0807">Transducer</keyword>
<dbReference type="PRINTS" id="PR00390">
    <property type="entry name" value="PHPHLIPASEC"/>
</dbReference>
<dbReference type="Pfam" id="PF09279">
    <property type="entry name" value="EF-hand_like"/>
    <property type="match status" value="1"/>
</dbReference>
<feature type="compositionally biased region" description="Polar residues" evidence="5">
    <location>
        <begin position="168"/>
        <end position="187"/>
    </location>
</feature>
<dbReference type="SUPFAM" id="SSF50729">
    <property type="entry name" value="PH domain-like"/>
    <property type="match status" value="2"/>
</dbReference>
<dbReference type="InterPro" id="IPR015359">
    <property type="entry name" value="PLC_EF-hand-like"/>
</dbReference>
<keyword evidence="4" id="KW-0443">Lipid metabolism</keyword>
<dbReference type="PROSITE" id="PS50007">
    <property type="entry name" value="PIPLC_X_DOMAIN"/>
    <property type="match status" value="1"/>
</dbReference>
<reference evidence="8 9" key="1">
    <citation type="journal article" date="2019" name="BMC Genomics">
        <title>New insights from Opisthorchis felineus genome: update on genomics of the epidemiologically important liver flukes.</title>
        <authorList>
            <person name="Ershov N.I."/>
            <person name="Mordvinov V.A."/>
            <person name="Prokhortchouk E.B."/>
            <person name="Pakharukova M.Y."/>
            <person name="Gunbin K.V."/>
            <person name="Ustyantsev K."/>
            <person name="Genaev M.A."/>
            <person name="Blinov A.G."/>
            <person name="Mazur A."/>
            <person name="Boulygina E."/>
            <person name="Tsygankova S."/>
            <person name="Khrameeva E."/>
            <person name="Chekanov N."/>
            <person name="Fan G."/>
            <person name="Xiao A."/>
            <person name="Zhang H."/>
            <person name="Xu X."/>
            <person name="Yang H."/>
            <person name="Solovyev V."/>
            <person name="Lee S.M."/>
            <person name="Liu X."/>
            <person name="Afonnikov D.A."/>
            <person name="Skryabin K.G."/>
        </authorList>
    </citation>
    <scope>NUCLEOTIDE SEQUENCE [LARGE SCALE GENOMIC DNA]</scope>
    <source>
        <strain evidence="8">AK-0245</strain>
        <tissue evidence="8">Whole organism</tissue>
    </source>
</reference>
<evidence type="ECO:0000259" key="6">
    <source>
        <dbReference type="PROSITE" id="PS50004"/>
    </source>
</evidence>
<dbReference type="Pfam" id="PF00168">
    <property type="entry name" value="C2"/>
    <property type="match status" value="1"/>
</dbReference>
<feature type="region of interest" description="Disordered" evidence="5">
    <location>
        <begin position="1165"/>
        <end position="1209"/>
    </location>
</feature>
<feature type="compositionally biased region" description="Low complexity" evidence="5">
    <location>
        <begin position="1457"/>
        <end position="1468"/>
    </location>
</feature>
<feature type="region of interest" description="Disordered" evidence="5">
    <location>
        <begin position="1261"/>
        <end position="1318"/>
    </location>
</feature>
<dbReference type="SMART" id="SM00233">
    <property type="entry name" value="PH"/>
    <property type="match status" value="1"/>
</dbReference>
<feature type="region of interest" description="Disordered" evidence="5">
    <location>
        <begin position="1"/>
        <end position="24"/>
    </location>
</feature>
<comment type="catalytic activity">
    <reaction evidence="4">
        <text>a 1,2-diacyl-sn-glycero-3-phospho-(1D-myo-inositol-4,5-bisphosphate) + H2O = 1D-myo-inositol 1,4,5-trisphosphate + a 1,2-diacyl-sn-glycerol + H(+)</text>
        <dbReference type="Rhea" id="RHEA:33179"/>
        <dbReference type="ChEBI" id="CHEBI:15377"/>
        <dbReference type="ChEBI" id="CHEBI:15378"/>
        <dbReference type="ChEBI" id="CHEBI:17815"/>
        <dbReference type="ChEBI" id="CHEBI:58456"/>
        <dbReference type="ChEBI" id="CHEBI:203600"/>
        <dbReference type="EC" id="3.1.4.11"/>
    </reaction>
</comment>
<proteinExistence type="predicted"/>
<name>A0A4S2LX61_OPIFE</name>
<dbReference type="InterPro" id="IPR001849">
    <property type="entry name" value="PH_domain"/>
</dbReference>
<evidence type="ECO:0000256" key="2">
    <source>
        <dbReference type="ARBA" id="ARBA00022490"/>
    </source>
</evidence>
<dbReference type="EC" id="3.1.4.11" evidence="4"/>
<dbReference type="GO" id="GO:0032228">
    <property type="term" value="P:regulation of synaptic transmission, GABAergic"/>
    <property type="evidence" value="ECO:0007669"/>
    <property type="project" value="TreeGrafter"/>
</dbReference>
<dbReference type="SUPFAM" id="SSF47473">
    <property type="entry name" value="EF-hand"/>
    <property type="match status" value="1"/>
</dbReference>
<dbReference type="Gene3D" id="2.30.29.30">
    <property type="entry name" value="Pleckstrin-homology domain (PH domain)/Phosphotyrosine-binding domain (PTB)"/>
    <property type="match status" value="1"/>
</dbReference>
<dbReference type="InterPro" id="IPR001711">
    <property type="entry name" value="PLipase_C_Pinositol-sp_Y"/>
</dbReference>
<dbReference type="CDD" id="cd00275">
    <property type="entry name" value="C2_PLC_like"/>
    <property type="match status" value="1"/>
</dbReference>
<dbReference type="SUPFAM" id="SSF49562">
    <property type="entry name" value="C2 domain (Calcium/lipid-binding domain, CaLB)"/>
    <property type="match status" value="1"/>
</dbReference>
<feature type="compositionally biased region" description="Low complexity" evidence="5">
    <location>
        <begin position="156"/>
        <end position="167"/>
    </location>
</feature>
<feature type="region of interest" description="Disordered" evidence="5">
    <location>
        <begin position="1111"/>
        <end position="1134"/>
    </location>
</feature>
<feature type="compositionally biased region" description="Low complexity" evidence="5">
    <location>
        <begin position="1114"/>
        <end position="1127"/>
    </location>
</feature>
<feature type="domain" description="PI-PLC Y-box" evidence="7">
    <location>
        <begin position="727"/>
        <end position="818"/>
    </location>
</feature>
<dbReference type="Pfam" id="PF16457">
    <property type="entry name" value="PH_12"/>
    <property type="match status" value="1"/>
</dbReference>
<keyword evidence="4" id="KW-0378">Hydrolase</keyword>
<dbReference type="InterPro" id="IPR000008">
    <property type="entry name" value="C2_dom"/>
</dbReference>
<sequence>MLRRNSGSAAPKKKASDSDDGFTNEACEDIHSEIVREVYESSPFHSEEVFTPTTEKKSVTFSSTAGGNSSNILSAADCLQYMRKGSALIKMHTGRKQCRTFYLDDQMRCIRWISSSKRHARAQIHLTELHDVQIGCSTRSTHSLNRRRHSSLAPGSNQSPSSNSTTSMQFANNAGSSRTISGSHSWTNTLPPPGSAVRLTLASCAFTITYGPDFETLELLANSPEEANIWVTGLKCLMTGAQDPHILEERQKPRDRWLQRLFSEADICNSGYLDEGTAMRLIMSINPELSETHIRHQWKDSDFRSREQKGRLDVADFTKFYKKLVHRQEIYYILVRYASGAELLSQDDLRHFLDSEQGQIGVTAEQCRRYIEYFEPSPENRALGLMGIDGFTAFLLSRECDAFNAIHLNVCQDMSQPITHYYLASSHKTFLLEDQLTGPCSVEGYRRALLSGCRYIEMEIYDGHDGYPVVRRANSRPPGIPIQVVLETISGLAFHRSDYPLIISVEHFLSHAQQVILATMLRCCFGRRLLLPSTEFLFTLGDAQLEAEEHAERDFEGHRKNSVTTVNLSNEATVYSGDGMHVRWPSPRDLIGRILLKGKRLPKGTTGNVSTENMNGRGFGTRRFANYLPAHQSTVIAKELSDLFFFDCTNSSALPSSDTGNGSLSTKPKPVETRLYQYTRSSTANMQSTTFGSSLVVVGTHGEVGLPGRHSSKGVRCNPDKLRVHPYHFVQISESEASKALGRASGDLVQVTRNTMLEVVPSPSRADSSNINPVDIWAWGGQVVPLNYQTAGLVMDLATGFFARNGACGYVLKPSLYRTVSSFFNPTAELSVGLHHNPPDTTPQIFRLRILSAQQLPKPRGSISKGDTIEPYVVVELHGIPVDCAEQRTCTAPAGNASGYNATFDSTFEFCVQLGSLALVRFVVLDDQAIGDDFIGQNTIPFDCLLTGYRHVRLRSDTGEPIPQATLFIHVTITSRTEEGTETCSSSVLQRWRARKRQHTQLKKIGTSTFDDIFKSASSVVHQAVELRSKLLTAFDHFRRSCGETSSTMSMAQCIRTLASRMNAACGSPDAWPVRMRIRPEDELPHLELLGASPFFGSTLSVFPSLSSVGETTSMRNSSSRMSPAPSLQRSPSITISSRNFFSRRLRRDNKSADDDTASTLSIDVSSSSFSSSKTQQKEHSPTSVSLPRRPSIHSSTSSISSLSTGGVEKMRRTVAEFESVIESAKSVIKQGPYLRVKLQQAQKSALEAYTSFLESMKHPLSDSNHATRGEDQLGGPGDSSSLKRFQLMGTLSRRHDSNRTNTTANSQRGETKYDAGSVNSSYCRKMSRTAESVTWNLRILTGQAELLSITLNELNTWLRQAREAGAASGLLIGSVASDAVEQISDKLGSGSSLSDPVQDHDSNQTAVTTKDMTTTSAVASDRTRPSHKPMTSGLSNTPNPSSATLPRRLLSPNNYTSSTSSLSGSRGLTSCLKPSNLLNASTTQYSAPMRSVVTERTGRHSYGDDINTPSRSRHTVMRSNQQRL</sequence>
<comment type="caution">
    <text evidence="8">The sequence shown here is derived from an EMBL/GenBank/DDBJ whole genome shotgun (WGS) entry which is preliminary data.</text>
</comment>
<evidence type="ECO:0000256" key="3">
    <source>
        <dbReference type="ARBA" id="ARBA00023224"/>
    </source>
</evidence>
<dbReference type="GO" id="GO:0004435">
    <property type="term" value="F:phosphatidylinositol-4,5-bisphosphate phospholipase C activity"/>
    <property type="evidence" value="ECO:0007669"/>
    <property type="project" value="UniProtKB-EC"/>
</dbReference>
<dbReference type="SMART" id="SM00149">
    <property type="entry name" value="PLCYc"/>
    <property type="match status" value="1"/>
</dbReference>
<feature type="compositionally biased region" description="Low complexity" evidence="5">
    <location>
        <begin position="1193"/>
        <end position="1205"/>
    </location>
</feature>
<keyword evidence="9" id="KW-1185">Reference proteome</keyword>
<dbReference type="PANTHER" id="PTHR10336">
    <property type="entry name" value="PHOSPHOINOSITIDE-SPECIFIC PHOSPHOLIPASE C FAMILY PROTEIN"/>
    <property type="match status" value="1"/>
</dbReference>
<dbReference type="SMART" id="SM00239">
    <property type="entry name" value="C2"/>
    <property type="match status" value="1"/>
</dbReference>
<keyword evidence="4" id="KW-0442">Lipid degradation</keyword>
<evidence type="ECO:0000256" key="1">
    <source>
        <dbReference type="ARBA" id="ARBA00004496"/>
    </source>
</evidence>
<dbReference type="SUPFAM" id="SSF51695">
    <property type="entry name" value="PLC-like phosphodiesterases"/>
    <property type="match status" value="1"/>
</dbReference>
<dbReference type="Proteomes" id="UP000308267">
    <property type="component" value="Unassembled WGS sequence"/>
</dbReference>
<evidence type="ECO:0000256" key="5">
    <source>
        <dbReference type="SAM" id="MobiDB-lite"/>
    </source>
</evidence>
<dbReference type="EMBL" id="SJOL01006473">
    <property type="protein sequence ID" value="TGZ65918.1"/>
    <property type="molecule type" value="Genomic_DNA"/>
</dbReference>
<dbReference type="OrthoDB" id="269822at2759"/>
<dbReference type="Gene3D" id="1.10.238.10">
    <property type="entry name" value="EF-hand"/>
    <property type="match status" value="1"/>
</dbReference>
<dbReference type="GO" id="GO:0046488">
    <property type="term" value="P:phosphatidylinositol metabolic process"/>
    <property type="evidence" value="ECO:0007669"/>
    <property type="project" value="TreeGrafter"/>
</dbReference>
<evidence type="ECO:0000256" key="4">
    <source>
        <dbReference type="RuleBase" id="RU361133"/>
    </source>
</evidence>
<dbReference type="InterPro" id="IPR011993">
    <property type="entry name" value="PH-like_dom_sf"/>
</dbReference>
<feature type="region of interest" description="Disordered" evidence="5">
    <location>
        <begin position="140"/>
        <end position="187"/>
    </location>
</feature>
<dbReference type="InterPro" id="IPR017946">
    <property type="entry name" value="PLC-like_Pdiesterase_TIM-brl"/>
</dbReference>
<keyword evidence="2" id="KW-0963">Cytoplasm</keyword>
<accession>A0A4S2LX61</accession>
<protein>
    <recommendedName>
        <fullName evidence="4">Phosphoinositide phospholipase C</fullName>
        <ecNumber evidence="4">3.1.4.11</ecNumber>
    </recommendedName>
</protein>
<feature type="compositionally biased region" description="Polar residues" evidence="5">
    <location>
        <begin position="1300"/>
        <end position="1309"/>
    </location>
</feature>
<comment type="subcellular location">
    <subcellularLocation>
        <location evidence="1">Cytoplasm</location>
    </subcellularLocation>
</comment>
<feature type="region of interest" description="Disordered" evidence="5">
    <location>
        <begin position="1388"/>
        <end position="1468"/>
    </location>
</feature>
<dbReference type="InterPro" id="IPR011992">
    <property type="entry name" value="EF-hand-dom_pair"/>
</dbReference>
<dbReference type="SMART" id="SM00148">
    <property type="entry name" value="PLCXc"/>
    <property type="match status" value="1"/>
</dbReference>
<feature type="compositionally biased region" description="Polar residues" evidence="5">
    <location>
        <begin position="1404"/>
        <end position="1419"/>
    </location>
</feature>
<evidence type="ECO:0000259" key="7">
    <source>
        <dbReference type="PROSITE" id="PS50008"/>
    </source>
</evidence>